<feature type="compositionally biased region" description="Polar residues" evidence="2">
    <location>
        <begin position="261"/>
        <end position="271"/>
    </location>
</feature>
<organism evidence="4 5">
    <name type="scientific">Sphingomonas anseongensis</name>
    <dbReference type="NCBI Taxonomy" id="2908207"/>
    <lineage>
        <taxon>Bacteria</taxon>
        <taxon>Pseudomonadati</taxon>
        <taxon>Pseudomonadota</taxon>
        <taxon>Alphaproteobacteria</taxon>
        <taxon>Sphingomonadales</taxon>
        <taxon>Sphingomonadaceae</taxon>
        <taxon>Sphingomonas</taxon>
    </lineage>
</organism>
<evidence type="ECO:0000259" key="3">
    <source>
        <dbReference type="Pfam" id="PF00263"/>
    </source>
</evidence>
<dbReference type="PANTHER" id="PTHR30332">
    <property type="entry name" value="PROBABLE GENERAL SECRETION PATHWAY PROTEIN D"/>
    <property type="match status" value="1"/>
</dbReference>
<proteinExistence type="inferred from homology"/>
<dbReference type="Proteomes" id="UP001165343">
    <property type="component" value="Unassembled WGS sequence"/>
</dbReference>
<evidence type="ECO:0000256" key="2">
    <source>
        <dbReference type="SAM" id="MobiDB-lite"/>
    </source>
</evidence>
<dbReference type="InterPro" id="IPR001775">
    <property type="entry name" value="GspD/PilQ"/>
</dbReference>
<dbReference type="Pfam" id="PF00263">
    <property type="entry name" value="Secretin"/>
    <property type="match status" value="1"/>
</dbReference>
<accession>A0ABT0RHV0</accession>
<dbReference type="RefSeq" id="WP_249868735.1">
    <property type="nucleotide sequence ID" value="NZ_JAMGBC010000001.1"/>
</dbReference>
<dbReference type="InterPro" id="IPR004846">
    <property type="entry name" value="T2SS/T3SS_dom"/>
</dbReference>
<reference evidence="4" key="1">
    <citation type="submission" date="2022-05" db="EMBL/GenBank/DDBJ databases">
        <authorList>
            <person name="Jo J.-H."/>
            <person name="Im W.-T."/>
        </authorList>
    </citation>
    <scope>NUCLEOTIDE SEQUENCE</scope>
    <source>
        <strain evidence="4">RG327</strain>
    </source>
</reference>
<feature type="domain" description="Type II/III secretion system secretin-like" evidence="3">
    <location>
        <begin position="75"/>
        <end position="231"/>
    </location>
</feature>
<feature type="region of interest" description="Disordered" evidence="2">
    <location>
        <begin position="243"/>
        <end position="285"/>
    </location>
</feature>
<dbReference type="InterPro" id="IPR050810">
    <property type="entry name" value="Bact_Secretion_Sys_Channel"/>
</dbReference>
<gene>
    <name evidence="4" type="ORF">LZ519_11130</name>
</gene>
<dbReference type="PANTHER" id="PTHR30332:SF17">
    <property type="entry name" value="TYPE IV PILIATION SYSTEM PROTEIN DR_0774-RELATED"/>
    <property type="match status" value="1"/>
</dbReference>
<protein>
    <submittedName>
        <fullName evidence="4">Type II and III secretion system protein</fullName>
    </submittedName>
</protein>
<sequence length="285" mass="30391">MISLIDIPVDSVILETQMVELTETGAKAVGIDFANANGQLGVVTYQGGQFIPPGVPAGDHLTSFQFQAALYAEIRKGNGRIVSKPRIAAQSGSTAKIITGDALPILTAITLSGVNGVSQQVQYVNVGVTLQIAPRVSGDGFVTSHVYAVVSSVTGFSQGYPTISQRQAETSATVRDGDSFVIGGLTQDENITNKWKIPILGDIPILGQAFRTDRNTRSRTELYIIVTPHVVHRVGSQAMTVARQEPYDSQPVTTIPGPANGQPQYYPQQLPSDIPSGDPLQPPRR</sequence>
<evidence type="ECO:0000313" key="5">
    <source>
        <dbReference type="Proteomes" id="UP001165343"/>
    </source>
</evidence>
<evidence type="ECO:0000256" key="1">
    <source>
        <dbReference type="RuleBase" id="RU004003"/>
    </source>
</evidence>
<keyword evidence="5" id="KW-1185">Reference proteome</keyword>
<dbReference type="PRINTS" id="PR00811">
    <property type="entry name" value="BCTERIALGSPD"/>
</dbReference>
<comment type="similarity">
    <text evidence="1">Belongs to the bacterial secretin family.</text>
</comment>
<dbReference type="EMBL" id="JAMGBC010000001">
    <property type="protein sequence ID" value="MCL6679860.1"/>
    <property type="molecule type" value="Genomic_DNA"/>
</dbReference>
<name>A0ABT0RHV0_9SPHN</name>
<comment type="caution">
    <text evidence="4">The sequence shown here is derived from an EMBL/GenBank/DDBJ whole genome shotgun (WGS) entry which is preliminary data.</text>
</comment>
<evidence type="ECO:0000313" key="4">
    <source>
        <dbReference type="EMBL" id="MCL6679860.1"/>
    </source>
</evidence>